<evidence type="ECO:0000313" key="8">
    <source>
        <dbReference type="EMBL" id="CQI89157.1"/>
    </source>
</evidence>
<evidence type="ECO:0000256" key="5">
    <source>
        <dbReference type="ARBA" id="ARBA00023125"/>
    </source>
</evidence>
<keyword evidence="5 6" id="KW-0238">DNA-binding</keyword>
<dbReference type="OrthoDB" id="9813972at2"/>
<reference evidence="8 9" key="1">
    <citation type="submission" date="2015-03" db="EMBL/GenBank/DDBJ databases">
        <authorList>
            <person name="Murphy D."/>
        </authorList>
    </citation>
    <scope>NUCLEOTIDE SEQUENCE [LARGE SCALE GENOMIC DNA]</scope>
    <source>
        <strain evidence="8 9">68/02</strain>
    </source>
</reference>
<feature type="active site" description="Proton acceptor" evidence="6">
    <location>
        <position position="51"/>
    </location>
</feature>
<dbReference type="EMBL" id="CTKE01000006">
    <property type="protein sequence ID" value="CQI89157.1"/>
    <property type="molecule type" value="Genomic_DNA"/>
</dbReference>
<dbReference type="InterPro" id="IPR029494">
    <property type="entry name" value="DarT"/>
</dbReference>
<evidence type="ECO:0000256" key="4">
    <source>
        <dbReference type="ARBA" id="ARBA00022695"/>
    </source>
</evidence>
<feature type="binding site" evidence="6">
    <location>
        <begin position="11"/>
        <end position="13"/>
    </location>
    <ligand>
        <name>NAD(+)</name>
        <dbReference type="ChEBI" id="CHEBI:57540"/>
    </ligand>
</feature>
<keyword evidence="4 6" id="KW-0548">Nucleotidyltransferase</keyword>
<feature type="active site" evidence="6">
    <location>
        <position position="168"/>
    </location>
</feature>
<comment type="caution">
    <text evidence="6">Lacks conserved residue(s) required for the propagation of feature annotation.</text>
</comment>
<evidence type="ECO:0000313" key="9">
    <source>
        <dbReference type="Proteomes" id="UP000042054"/>
    </source>
</evidence>
<dbReference type="AlphaFoldDB" id="A0A0U1HRC0"/>
<dbReference type="GO" id="GO:0016757">
    <property type="term" value="F:glycosyltransferase activity"/>
    <property type="evidence" value="ECO:0007669"/>
    <property type="project" value="UniProtKB-UniRule"/>
</dbReference>
<keyword evidence="1 6" id="KW-1277">Toxin-antitoxin system</keyword>
<accession>A0A0U1HRC0</accession>
<dbReference type="RefSeq" id="WP_050534811.1">
    <property type="nucleotide sequence ID" value="NZ_CTKE01000006.1"/>
</dbReference>
<dbReference type="PROSITE" id="PS52018">
    <property type="entry name" value="DART"/>
    <property type="match status" value="1"/>
</dbReference>
<evidence type="ECO:0000256" key="1">
    <source>
        <dbReference type="ARBA" id="ARBA00022649"/>
    </source>
</evidence>
<name>A0A0U1HRC0_YERRO</name>
<comment type="catalytic activity">
    <reaction evidence="6">
        <text>a thymidine in DNA + NAD(+) = an N-(ADP-alpha-D-ribosyl)-thymidine in DNA + nicotinamide + H(+)</text>
        <dbReference type="Rhea" id="RHEA:71651"/>
        <dbReference type="Rhea" id="RHEA-COMP:13556"/>
        <dbReference type="Rhea" id="RHEA-COMP:18051"/>
        <dbReference type="ChEBI" id="CHEBI:15378"/>
        <dbReference type="ChEBI" id="CHEBI:17154"/>
        <dbReference type="ChEBI" id="CHEBI:57540"/>
        <dbReference type="ChEBI" id="CHEBI:137386"/>
        <dbReference type="ChEBI" id="CHEBI:191199"/>
    </reaction>
</comment>
<dbReference type="Pfam" id="PF14487">
    <property type="entry name" value="DarT"/>
    <property type="match status" value="1"/>
</dbReference>
<evidence type="ECO:0000259" key="7">
    <source>
        <dbReference type="PROSITE" id="PS52018"/>
    </source>
</evidence>
<evidence type="ECO:0000256" key="3">
    <source>
        <dbReference type="ARBA" id="ARBA00022679"/>
    </source>
</evidence>
<feature type="domain" description="DarT" evidence="7">
    <location>
        <begin position="7"/>
        <end position="215"/>
    </location>
</feature>
<evidence type="ECO:0000256" key="2">
    <source>
        <dbReference type="ARBA" id="ARBA00022676"/>
    </source>
</evidence>
<dbReference type="GO" id="GO:0016779">
    <property type="term" value="F:nucleotidyltransferase activity"/>
    <property type="evidence" value="ECO:0007669"/>
    <property type="project" value="UniProtKB-UniRule"/>
</dbReference>
<keyword evidence="3 6" id="KW-0808">Transferase</keyword>
<proteinExistence type="inferred from homology"/>
<comment type="similarity">
    <text evidence="6">Belongs to the DarT ADP-ribosyltransferase family.</text>
</comment>
<dbReference type="Proteomes" id="UP000042054">
    <property type="component" value="Unassembled WGS sequence"/>
</dbReference>
<gene>
    <name evidence="8" type="ORF">ERS008555_01447</name>
</gene>
<feature type="binding site" evidence="6">
    <location>
        <position position="51"/>
    </location>
    <ligand>
        <name>NAD(+)</name>
        <dbReference type="ChEBI" id="CHEBI:57540"/>
    </ligand>
</feature>
<keyword evidence="2 6" id="KW-0328">Glycosyltransferase</keyword>
<organism evidence="8 9">
    <name type="scientific">Yersinia rohdei</name>
    <dbReference type="NCBI Taxonomy" id="29485"/>
    <lineage>
        <taxon>Bacteria</taxon>
        <taxon>Pseudomonadati</taxon>
        <taxon>Pseudomonadota</taxon>
        <taxon>Gammaproteobacteria</taxon>
        <taxon>Enterobacterales</taxon>
        <taxon>Yersiniaceae</taxon>
        <taxon>Yersinia</taxon>
    </lineage>
</organism>
<dbReference type="GO" id="GO:0003677">
    <property type="term" value="F:DNA binding"/>
    <property type="evidence" value="ECO:0007669"/>
    <property type="project" value="UniProtKB-UniRule"/>
</dbReference>
<evidence type="ECO:0000256" key="6">
    <source>
        <dbReference type="PROSITE-ProRule" id="PRU01362"/>
    </source>
</evidence>
<protein>
    <recommendedName>
        <fullName evidence="7">DarT domain-containing protein</fullName>
    </recommendedName>
</protein>
<sequence length="215" mass="24810">MPIPERPKIYHILHQDRLSAVIAEGLLSDEQISARDGAGTMIGMSSIKQRRLNELQLDSHPDLYVGQCVPFYFCPRSVMLYLIYRGNHQELTYRGGQGPILHLEVDLYTAIAWAEQQEQRWAFTLSNAGSYYFEDRCQQEQLGELNWEAINMHQWSGGNGVKEAKQAEFLIENHFPWHLVERIGVHSPLTYGHVVNMLPVAGHRPSIEVQSQWYY</sequence>